<name>A0A6J2K000_BOMMA</name>
<protein>
    <submittedName>
        <fullName evidence="3">Uncharacterized protein LOC114245622</fullName>
    </submittedName>
</protein>
<dbReference type="AlphaFoldDB" id="A0A6J2K000"/>
<organism evidence="2 3">
    <name type="scientific">Bombyx mandarina</name>
    <name type="common">Wild silk moth</name>
    <name type="synonym">Wild silkworm</name>
    <dbReference type="NCBI Taxonomy" id="7092"/>
    <lineage>
        <taxon>Eukaryota</taxon>
        <taxon>Metazoa</taxon>
        <taxon>Ecdysozoa</taxon>
        <taxon>Arthropoda</taxon>
        <taxon>Hexapoda</taxon>
        <taxon>Insecta</taxon>
        <taxon>Pterygota</taxon>
        <taxon>Neoptera</taxon>
        <taxon>Endopterygota</taxon>
        <taxon>Lepidoptera</taxon>
        <taxon>Glossata</taxon>
        <taxon>Ditrysia</taxon>
        <taxon>Bombycoidea</taxon>
        <taxon>Bombycidae</taxon>
        <taxon>Bombycinae</taxon>
        <taxon>Bombyx</taxon>
    </lineage>
</organism>
<gene>
    <name evidence="3" type="primary">LOC114245622</name>
</gene>
<keyword evidence="1" id="KW-0175">Coiled coil</keyword>
<accession>A0A6J2K000</accession>
<feature type="coiled-coil region" evidence="1">
    <location>
        <begin position="53"/>
        <end position="122"/>
    </location>
</feature>
<proteinExistence type="predicted"/>
<dbReference type="Proteomes" id="UP000504629">
    <property type="component" value="Unplaced"/>
</dbReference>
<evidence type="ECO:0000313" key="2">
    <source>
        <dbReference type="Proteomes" id="UP000504629"/>
    </source>
</evidence>
<dbReference type="GeneID" id="114245622"/>
<evidence type="ECO:0000256" key="1">
    <source>
        <dbReference type="SAM" id="Coils"/>
    </source>
</evidence>
<reference evidence="3" key="1">
    <citation type="submission" date="2025-08" db="UniProtKB">
        <authorList>
            <consortium name="RefSeq"/>
        </authorList>
    </citation>
    <scope>IDENTIFICATION</scope>
    <source>
        <tissue evidence="3">Silk gland</tissue>
    </source>
</reference>
<dbReference type="OrthoDB" id="7440726at2759"/>
<feature type="coiled-coil region" evidence="1">
    <location>
        <begin position="150"/>
        <end position="208"/>
    </location>
</feature>
<sequence>MLSPQEQQIGICLLKFNLEDIENELVVQRSALPALDAENEQKYRETMTVLKVARSLNNETERLKLENVRLTAKRMQLKRQCEDISKSLETAQTNRNHLKELIMDEENETEKLIRQYEDSLREKADRFRNTRGYYNEDEVTSEYNNVISSLNDLQLQHDELKSTVEELKRQLQAIVPEIPDDILNIVGKTELAEKIKELTEKCATLTEHRNQQRSLQKDPIQSILLKF</sequence>
<keyword evidence="2" id="KW-1185">Reference proteome</keyword>
<evidence type="ECO:0000313" key="3">
    <source>
        <dbReference type="RefSeq" id="XP_028033659.1"/>
    </source>
</evidence>
<dbReference type="RefSeq" id="XP_028033659.1">
    <property type="nucleotide sequence ID" value="XM_028177858.1"/>
</dbReference>
<dbReference type="KEGG" id="bman:114245622"/>